<feature type="domain" description="OTU" evidence="1">
    <location>
        <begin position="296"/>
        <end position="436"/>
    </location>
</feature>
<keyword evidence="2" id="KW-1185">Reference proteome</keyword>
<accession>A0A914RE34</accession>
<protein>
    <submittedName>
        <fullName evidence="3">OTU domain-containing protein</fullName>
    </submittedName>
</protein>
<dbReference type="PROSITE" id="PS50802">
    <property type="entry name" value="OTU"/>
    <property type="match status" value="1"/>
</dbReference>
<dbReference type="WBParaSite" id="PDA_v2.g9934.t1">
    <property type="protein sequence ID" value="PDA_v2.g9934.t1"/>
    <property type="gene ID" value="PDA_v2.g9934"/>
</dbReference>
<name>A0A914RE34_9BILA</name>
<organism evidence="2 3">
    <name type="scientific">Panagrolaimus davidi</name>
    <dbReference type="NCBI Taxonomy" id="227884"/>
    <lineage>
        <taxon>Eukaryota</taxon>
        <taxon>Metazoa</taxon>
        <taxon>Ecdysozoa</taxon>
        <taxon>Nematoda</taxon>
        <taxon>Chromadorea</taxon>
        <taxon>Rhabditida</taxon>
        <taxon>Tylenchina</taxon>
        <taxon>Panagrolaimomorpha</taxon>
        <taxon>Panagrolaimoidea</taxon>
        <taxon>Panagrolaimidae</taxon>
        <taxon>Panagrolaimus</taxon>
    </lineage>
</organism>
<dbReference type="Proteomes" id="UP000887578">
    <property type="component" value="Unplaced"/>
</dbReference>
<dbReference type="CDD" id="cd22744">
    <property type="entry name" value="OTU"/>
    <property type="match status" value="1"/>
</dbReference>
<dbReference type="InterPro" id="IPR003323">
    <property type="entry name" value="OTU_dom"/>
</dbReference>
<evidence type="ECO:0000313" key="2">
    <source>
        <dbReference type="Proteomes" id="UP000887578"/>
    </source>
</evidence>
<dbReference type="InterPro" id="IPR038765">
    <property type="entry name" value="Papain-like_cys_pep_sf"/>
</dbReference>
<dbReference type="Gene3D" id="3.90.70.80">
    <property type="match status" value="1"/>
</dbReference>
<dbReference type="AlphaFoldDB" id="A0A914RE34"/>
<evidence type="ECO:0000313" key="3">
    <source>
        <dbReference type="WBParaSite" id="PDA_v2.g9934.t1"/>
    </source>
</evidence>
<proteinExistence type="predicted"/>
<sequence length="437" mass="50778">MLPEERNIVQKLNETLKPVEGFLDVDVTITQPSEWQSNIKTRLCLEYEPNRRGKGNAKSENQIQAPQIIYKDESGFSNVTNKLPSLWTLFSKDKMQQENSSHIIYDTPFQPSLPNLEENANMNFSNVAFGYSYSNPQVEKIVLIDKNEKEIAQWKLVNPFLITDSPIYEEKKENITAADLTVEDYKMIDLSLDITEQNSNFDDCEIIFENLQPRIKSKDNNEIMFETCYIHGSNNQQIEARIYDLIMPSSDDLELYIPPPFNYLERYLELLGMQSNLVANSPLLQNSSIELKDKKIITMKTKADGNCGYRAISILLTGVEDYYWDIRIKIYEYIISEGENIWGIKSHEKINEFKQKLEKILKMSQKAVSKKFWCGNEDLYALANLFECNIYTFSPNPLPNYPHITPHYKNNVKIPEAPTLFLLWINNNHFEPIIGFN</sequence>
<reference evidence="3" key="1">
    <citation type="submission" date="2022-11" db="UniProtKB">
        <authorList>
            <consortium name="WormBaseParasite"/>
        </authorList>
    </citation>
    <scope>IDENTIFICATION</scope>
</reference>
<dbReference type="SUPFAM" id="SSF54001">
    <property type="entry name" value="Cysteine proteinases"/>
    <property type="match status" value="1"/>
</dbReference>
<evidence type="ECO:0000259" key="1">
    <source>
        <dbReference type="PROSITE" id="PS50802"/>
    </source>
</evidence>